<evidence type="ECO:0000256" key="1">
    <source>
        <dbReference type="SAM" id="SignalP"/>
    </source>
</evidence>
<name>A0AAV4EFH1_9GAST</name>
<evidence type="ECO:0000313" key="3">
    <source>
        <dbReference type="Proteomes" id="UP000762676"/>
    </source>
</evidence>
<dbReference type="InterPro" id="IPR029058">
    <property type="entry name" value="AB_hydrolase_fold"/>
</dbReference>
<protein>
    <submittedName>
        <fullName evidence="2">Pancreatic triacylglycerol lipase</fullName>
    </submittedName>
</protein>
<feature type="chain" id="PRO_5044011119" evidence="1">
    <location>
        <begin position="18"/>
        <end position="139"/>
    </location>
</feature>
<keyword evidence="1" id="KW-0732">Signal</keyword>
<evidence type="ECO:0000313" key="2">
    <source>
        <dbReference type="EMBL" id="GFR59843.1"/>
    </source>
</evidence>
<keyword evidence="3" id="KW-1185">Reference proteome</keyword>
<gene>
    <name evidence="2" type="ORF">ElyMa_000064000</name>
</gene>
<accession>A0AAV4EFH1</accession>
<dbReference type="AlphaFoldDB" id="A0AAV4EFH1"/>
<feature type="signal peptide" evidence="1">
    <location>
        <begin position="1"/>
        <end position="17"/>
    </location>
</feature>
<comment type="caution">
    <text evidence="2">The sequence shown here is derived from an EMBL/GenBank/DDBJ whole genome shotgun (WGS) entry which is preliminary data.</text>
</comment>
<dbReference type="Proteomes" id="UP000762676">
    <property type="component" value="Unassembled WGS sequence"/>
</dbReference>
<organism evidence="2 3">
    <name type="scientific">Elysia marginata</name>
    <dbReference type="NCBI Taxonomy" id="1093978"/>
    <lineage>
        <taxon>Eukaryota</taxon>
        <taxon>Metazoa</taxon>
        <taxon>Spiralia</taxon>
        <taxon>Lophotrochozoa</taxon>
        <taxon>Mollusca</taxon>
        <taxon>Gastropoda</taxon>
        <taxon>Heterobranchia</taxon>
        <taxon>Euthyneura</taxon>
        <taxon>Panpulmonata</taxon>
        <taxon>Sacoglossa</taxon>
        <taxon>Placobranchoidea</taxon>
        <taxon>Plakobranchidae</taxon>
        <taxon>Elysia</taxon>
    </lineage>
</organism>
<proteinExistence type="predicted"/>
<dbReference type="Gene3D" id="3.40.50.1820">
    <property type="entry name" value="alpha/beta hydrolase"/>
    <property type="match status" value="1"/>
</dbReference>
<sequence>MLQTLGLALLCFSACQAVLQHHFMDCDGNDDIWGILRRCCDSDQLPKGCQCFDISDMTDFTNSMYHKPECPETLNIQFYFYDRAHTTTSVKITAGQANIASTPFDGSRKTMFIAHGFTDFGPAPWMLEMKDELLAVVGF</sequence>
<reference evidence="2 3" key="1">
    <citation type="journal article" date="2021" name="Elife">
        <title>Chloroplast acquisition without the gene transfer in kleptoplastic sea slugs, Plakobranchus ocellatus.</title>
        <authorList>
            <person name="Maeda T."/>
            <person name="Takahashi S."/>
            <person name="Yoshida T."/>
            <person name="Shimamura S."/>
            <person name="Takaki Y."/>
            <person name="Nagai Y."/>
            <person name="Toyoda A."/>
            <person name="Suzuki Y."/>
            <person name="Arimoto A."/>
            <person name="Ishii H."/>
            <person name="Satoh N."/>
            <person name="Nishiyama T."/>
            <person name="Hasebe M."/>
            <person name="Maruyama T."/>
            <person name="Minagawa J."/>
            <person name="Obokata J."/>
            <person name="Shigenobu S."/>
        </authorList>
    </citation>
    <scope>NUCLEOTIDE SEQUENCE [LARGE SCALE GENOMIC DNA]</scope>
</reference>
<dbReference type="EMBL" id="BMAT01000113">
    <property type="protein sequence ID" value="GFR59843.1"/>
    <property type="molecule type" value="Genomic_DNA"/>
</dbReference>